<protein>
    <submittedName>
        <fullName evidence="1">Uncharacterized protein</fullName>
    </submittedName>
</protein>
<accession>A0A223M9J1</accession>
<gene>
    <name evidence="1" type="ORF">CIB43_00282</name>
</gene>
<dbReference type="Proteomes" id="UP000215452">
    <property type="component" value="Chromosome"/>
</dbReference>
<reference evidence="1 2" key="1">
    <citation type="submission" date="2017-08" db="EMBL/GenBank/DDBJ databases">
        <title>The complete genome sequence of a Mycoplasma hyopneumoniae isolate in Korea.</title>
        <authorList>
            <person name="Han J."/>
            <person name="Lee N."/>
        </authorList>
    </citation>
    <scope>NUCLEOTIDE SEQUENCE [LARGE SCALE GENOMIC DNA]</scope>
    <source>
        <strain evidence="1 2">KM014</strain>
    </source>
</reference>
<evidence type="ECO:0000313" key="1">
    <source>
        <dbReference type="EMBL" id="ASU14193.1"/>
    </source>
</evidence>
<evidence type="ECO:0000313" key="2">
    <source>
        <dbReference type="Proteomes" id="UP000215452"/>
    </source>
</evidence>
<sequence length="30" mass="3711">MKKENNLNVLQEKLKILQVQRKRIYLKVKN</sequence>
<proteinExistence type="predicted"/>
<organism evidence="1 2">
    <name type="scientific">Mesomycoplasma hyopneumoniae</name>
    <name type="common">Mycoplasma hyopneumoniae</name>
    <dbReference type="NCBI Taxonomy" id="2099"/>
    <lineage>
        <taxon>Bacteria</taxon>
        <taxon>Bacillati</taxon>
        <taxon>Mycoplasmatota</taxon>
        <taxon>Mycoplasmoidales</taxon>
        <taxon>Metamycoplasmataceae</taxon>
        <taxon>Mesomycoplasma</taxon>
    </lineage>
</organism>
<name>A0A223M9J1_MESHO</name>
<dbReference type="EMBL" id="CP022714">
    <property type="protein sequence ID" value="ASU14193.1"/>
    <property type="molecule type" value="Genomic_DNA"/>
</dbReference>
<dbReference type="AlphaFoldDB" id="A0A223M9J1"/>